<evidence type="ECO:0000313" key="1">
    <source>
        <dbReference type="EMBL" id="MFC4035158.1"/>
    </source>
</evidence>
<accession>A0ABV8HW24</accession>
<name>A0ABV8HW24_9ACTN</name>
<reference evidence="2" key="1">
    <citation type="journal article" date="2019" name="Int. J. Syst. Evol. Microbiol.">
        <title>The Global Catalogue of Microorganisms (GCM) 10K type strain sequencing project: providing services to taxonomists for standard genome sequencing and annotation.</title>
        <authorList>
            <consortium name="The Broad Institute Genomics Platform"/>
            <consortium name="The Broad Institute Genome Sequencing Center for Infectious Disease"/>
            <person name="Wu L."/>
            <person name="Ma J."/>
        </authorList>
    </citation>
    <scope>NUCLEOTIDE SEQUENCE [LARGE SCALE GENOMIC DNA]</scope>
    <source>
        <strain evidence="2">CGMCC 4.7237</strain>
    </source>
</reference>
<gene>
    <name evidence="1" type="ORF">ACFO3J_27340</name>
</gene>
<sequence>MQPGPAAVLADDGGDDVQPAGLVAQGCAAVGGRVVVRFDAGCVEDFACQLEPVVVQFRSGGVADRAVPGQPPGRIVSGARGAQGERLIEQLRQQWQGDRVLDGQVGRSGAEEVRLEAGFTAVQLGEQGGGMLSVRRTSQRRG</sequence>
<comment type="caution">
    <text evidence="1">The sequence shown here is derived from an EMBL/GenBank/DDBJ whole genome shotgun (WGS) entry which is preliminary data.</text>
</comment>
<evidence type="ECO:0000313" key="2">
    <source>
        <dbReference type="Proteomes" id="UP001595765"/>
    </source>
</evidence>
<dbReference type="EMBL" id="JBHSBB010000021">
    <property type="protein sequence ID" value="MFC4035158.1"/>
    <property type="molecule type" value="Genomic_DNA"/>
</dbReference>
<keyword evidence="2" id="KW-1185">Reference proteome</keyword>
<protein>
    <submittedName>
        <fullName evidence="1">Uncharacterized protein</fullName>
    </submittedName>
</protein>
<organism evidence="1 2">
    <name type="scientific">Streptomyces polygonati</name>
    <dbReference type="NCBI Taxonomy" id="1617087"/>
    <lineage>
        <taxon>Bacteria</taxon>
        <taxon>Bacillati</taxon>
        <taxon>Actinomycetota</taxon>
        <taxon>Actinomycetes</taxon>
        <taxon>Kitasatosporales</taxon>
        <taxon>Streptomycetaceae</taxon>
        <taxon>Streptomyces</taxon>
    </lineage>
</organism>
<dbReference type="RefSeq" id="WP_386434623.1">
    <property type="nucleotide sequence ID" value="NZ_JBHSBB010000021.1"/>
</dbReference>
<proteinExistence type="predicted"/>
<dbReference type="Proteomes" id="UP001595765">
    <property type="component" value="Unassembled WGS sequence"/>
</dbReference>